<reference evidence="3" key="1">
    <citation type="submission" date="2017-11" db="EMBL/GenBank/DDBJ databases">
        <title>Otitis media/interna in a cat caused by the recently described species Corynebacterium provencense.</title>
        <authorList>
            <person name="Kittl S."/>
            <person name="Brodard I."/>
            <person name="Rychener L."/>
            <person name="Jores J."/>
            <person name="Roosje P."/>
            <person name="Gobeli Brawand S."/>
        </authorList>
    </citation>
    <scope>NUCLEOTIDE SEQUENCE [LARGE SCALE GENOMIC DNA]</scope>
    <source>
        <strain evidence="3">17KM38</strain>
    </source>
</reference>
<evidence type="ECO:0000313" key="3">
    <source>
        <dbReference type="Proteomes" id="UP000247696"/>
    </source>
</evidence>
<protein>
    <recommendedName>
        <fullName evidence="1">Antitoxin SocA-like Panacea domain-containing protein</fullName>
    </recommendedName>
</protein>
<evidence type="ECO:0000313" key="2">
    <source>
        <dbReference type="EMBL" id="AWT27316.1"/>
    </source>
</evidence>
<feature type="domain" description="Antitoxin SocA-like Panacea" evidence="1">
    <location>
        <begin position="26"/>
        <end position="118"/>
    </location>
</feature>
<dbReference type="Pfam" id="PF13274">
    <property type="entry name" value="SocA_Panacea"/>
    <property type="match status" value="1"/>
</dbReference>
<keyword evidence="3" id="KW-1185">Reference proteome</keyword>
<dbReference type="EMBL" id="CP024988">
    <property type="protein sequence ID" value="AWT27316.1"/>
    <property type="molecule type" value="Genomic_DNA"/>
</dbReference>
<evidence type="ECO:0000259" key="1">
    <source>
        <dbReference type="Pfam" id="PF13274"/>
    </source>
</evidence>
<dbReference type="OrthoDB" id="9799173at2"/>
<dbReference type="KEGG" id="cpre:Csp1_25680"/>
<proteinExistence type="predicted"/>
<dbReference type="InterPro" id="IPR025272">
    <property type="entry name" value="SocA_Panacea"/>
</dbReference>
<dbReference type="Proteomes" id="UP000247696">
    <property type="component" value="Chromosome"/>
</dbReference>
<dbReference type="RefSeq" id="WP_110482259.1">
    <property type="nucleotide sequence ID" value="NZ_CP024988.1"/>
</dbReference>
<gene>
    <name evidence="2" type="ORF">Csp1_25680</name>
</gene>
<name>A0A2Z3YR31_9CORY</name>
<sequence>MSDQAVLDAASYVLQKFEEPISTMKLQKLVFLSHAWHLAFTDEPLVSEAFEAWRYGPVSRSLYRQHRQEREVNAIDAGDPTRLSAKGKIIVDAVVKNYGALGGIDLSDLTHKAGSPWHTVRIRNNLSRDDSSRELIPDDLIKEYYKKELQL</sequence>
<accession>A0A2Z3YR31</accession>
<dbReference type="AlphaFoldDB" id="A0A2Z3YR31"/>
<organism evidence="2 3">
    <name type="scientific">Corynebacterium provencense</name>
    <dbReference type="NCBI Taxonomy" id="1737425"/>
    <lineage>
        <taxon>Bacteria</taxon>
        <taxon>Bacillati</taxon>
        <taxon>Actinomycetota</taxon>
        <taxon>Actinomycetes</taxon>
        <taxon>Mycobacteriales</taxon>
        <taxon>Corynebacteriaceae</taxon>
        <taxon>Corynebacterium</taxon>
    </lineage>
</organism>